<sequence>MVKIIVGVIYWRICTDIHCSIAPAVSKWLSTMTEVNYQARLIDTLGICEMNTSAWVLEETSFMEWFGNDRRTLFGKGIPGSGKTIIASVVIKYLQDYAKDRSDTVCVIFALCRYSDSCSISSILASFIRQLYERYHPAASAIEDVYRIHQREQTRPPTGELWQILQRVLELFVTSFCVIDGLDELPDRQKVELVSSLRTLKVNLFILSRPLPWIEDTIPQATAIPILAQNADISTLVSQWIQRTPQLAPIIASHDLETHITATIQTKSSGMFLLAKLQLDMLQECQCIEDMTDALATLPSGVNDMYDRTMDRIEQQGHPRGTRAKQALLWILFASRTLSIDELRYALAVSPKTGLFEEGRLVAIEALIASCCGLVTVEEESGCVRLIHYTAQDYLKPVMNAQFPDAHATISAACVTRLRQFEFHDRYFEFEHELNQTYTSHPFLEYCHTNWSTH</sequence>
<accession>A0A5C3KEI6</accession>
<feature type="non-terminal residue" evidence="4">
    <location>
        <position position="454"/>
    </location>
</feature>
<dbReference type="OrthoDB" id="7464126at2759"/>
<dbReference type="SUPFAM" id="SSF52540">
    <property type="entry name" value="P-loop containing nucleoside triphosphate hydrolases"/>
    <property type="match status" value="1"/>
</dbReference>
<keyword evidence="1" id="KW-0677">Repeat</keyword>
<feature type="domain" description="GPI inositol-deacylase winged helix" evidence="2">
    <location>
        <begin position="322"/>
        <end position="395"/>
    </location>
</feature>
<dbReference type="PANTHER" id="PTHR10039:SF15">
    <property type="entry name" value="NACHT DOMAIN-CONTAINING PROTEIN"/>
    <property type="match status" value="1"/>
</dbReference>
<name>A0A5C3KEI6_COPMA</name>
<evidence type="ECO:0000259" key="2">
    <source>
        <dbReference type="Pfam" id="PF22939"/>
    </source>
</evidence>
<evidence type="ECO:0000256" key="1">
    <source>
        <dbReference type="ARBA" id="ARBA00022737"/>
    </source>
</evidence>
<protein>
    <submittedName>
        <fullName evidence="4">Uncharacterized protein</fullName>
    </submittedName>
</protein>
<dbReference type="Pfam" id="PF24883">
    <property type="entry name" value="NPHP3_N"/>
    <property type="match status" value="1"/>
</dbReference>
<proteinExistence type="predicted"/>
<dbReference type="InterPro" id="IPR054471">
    <property type="entry name" value="GPIID_WHD"/>
</dbReference>
<evidence type="ECO:0000313" key="4">
    <source>
        <dbReference type="EMBL" id="TFK18348.1"/>
    </source>
</evidence>
<dbReference type="InterPro" id="IPR027417">
    <property type="entry name" value="P-loop_NTPase"/>
</dbReference>
<evidence type="ECO:0000313" key="5">
    <source>
        <dbReference type="Proteomes" id="UP000307440"/>
    </source>
</evidence>
<dbReference type="Pfam" id="PF22939">
    <property type="entry name" value="WHD_GPIID"/>
    <property type="match status" value="1"/>
</dbReference>
<dbReference type="EMBL" id="ML210409">
    <property type="protein sequence ID" value="TFK18348.1"/>
    <property type="molecule type" value="Genomic_DNA"/>
</dbReference>
<reference evidence="4 5" key="1">
    <citation type="journal article" date="2019" name="Nat. Ecol. Evol.">
        <title>Megaphylogeny resolves global patterns of mushroom evolution.</title>
        <authorList>
            <person name="Varga T."/>
            <person name="Krizsan K."/>
            <person name="Foldi C."/>
            <person name="Dima B."/>
            <person name="Sanchez-Garcia M."/>
            <person name="Sanchez-Ramirez S."/>
            <person name="Szollosi G.J."/>
            <person name="Szarkandi J.G."/>
            <person name="Papp V."/>
            <person name="Albert L."/>
            <person name="Andreopoulos W."/>
            <person name="Angelini C."/>
            <person name="Antonin V."/>
            <person name="Barry K.W."/>
            <person name="Bougher N.L."/>
            <person name="Buchanan P."/>
            <person name="Buyck B."/>
            <person name="Bense V."/>
            <person name="Catcheside P."/>
            <person name="Chovatia M."/>
            <person name="Cooper J."/>
            <person name="Damon W."/>
            <person name="Desjardin D."/>
            <person name="Finy P."/>
            <person name="Geml J."/>
            <person name="Haridas S."/>
            <person name="Hughes K."/>
            <person name="Justo A."/>
            <person name="Karasinski D."/>
            <person name="Kautmanova I."/>
            <person name="Kiss B."/>
            <person name="Kocsube S."/>
            <person name="Kotiranta H."/>
            <person name="LaButti K.M."/>
            <person name="Lechner B.E."/>
            <person name="Liimatainen K."/>
            <person name="Lipzen A."/>
            <person name="Lukacs Z."/>
            <person name="Mihaltcheva S."/>
            <person name="Morgado L.N."/>
            <person name="Niskanen T."/>
            <person name="Noordeloos M.E."/>
            <person name="Ohm R.A."/>
            <person name="Ortiz-Santana B."/>
            <person name="Ovrebo C."/>
            <person name="Racz N."/>
            <person name="Riley R."/>
            <person name="Savchenko A."/>
            <person name="Shiryaev A."/>
            <person name="Soop K."/>
            <person name="Spirin V."/>
            <person name="Szebenyi C."/>
            <person name="Tomsovsky M."/>
            <person name="Tulloss R.E."/>
            <person name="Uehling J."/>
            <person name="Grigoriev I.V."/>
            <person name="Vagvolgyi C."/>
            <person name="Papp T."/>
            <person name="Martin F.M."/>
            <person name="Miettinen O."/>
            <person name="Hibbett D.S."/>
            <person name="Nagy L.G."/>
        </authorList>
    </citation>
    <scope>NUCLEOTIDE SEQUENCE [LARGE SCALE GENOMIC DNA]</scope>
    <source>
        <strain evidence="4 5">CBS 121175</strain>
    </source>
</reference>
<evidence type="ECO:0000259" key="3">
    <source>
        <dbReference type="Pfam" id="PF24883"/>
    </source>
</evidence>
<dbReference type="AlphaFoldDB" id="A0A5C3KEI6"/>
<dbReference type="InterPro" id="IPR056884">
    <property type="entry name" value="NPHP3-like_N"/>
</dbReference>
<gene>
    <name evidence="4" type="ORF">FA15DRAFT_730208</name>
</gene>
<keyword evidence="5" id="KW-1185">Reference proteome</keyword>
<organism evidence="4 5">
    <name type="scientific">Coprinopsis marcescibilis</name>
    <name type="common">Agaric fungus</name>
    <name type="synonym">Psathyrella marcescibilis</name>
    <dbReference type="NCBI Taxonomy" id="230819"/>
    <lineage>
        <taxon>Eukaryota</taxon>
        <taxon>Fungi</taxon>
        <taxon>Dikarya</taxon>
        <taxon>Basidiomycota</taxon>
        <taxon>Agaricomycotina</taxon>
        <taxon>Agaricomycetes</taxon>
        <taxon>Agaricomycetidae</taxon>
        <taxon>Agaricales</taxon>
        <taxon>Agaricineae</taxon>
        <taxon>Psathyrellaceae</taxon>
        <taxon>Coprinopsis</taxon>
    </lineage>
</organism>
<dbReference type="Proteomes" id="UP000307440">
    <property type="component" value="Unassembled WGS sequence"/>
</dbReference>
<feature type="domain" description="Nephrocystin 3-like N-terminal" evidence="3">
    <location>
        <begin position="52"/>
        <end position="209"/>
    </location>
</feature>
<dbReference type="Gene3D" id="3.40.50.300">
    <property type="entry name" value="P-loop containing nucleotide triphosphate hydrolases"/>
    <property type="match status" value="1"/>
</dbReference>
<dbReference type="PANTHER" id="PTHR10039">
    <property type="entry name" value="AMELOGENIN"/>
    <property type="match status" value="1"/>
</dbReference>